<reference evidence="1" key="1">
    <citation type="submission" date="2021-06" db="EMBL/GenBank/DDBJ databases">
        <authorList>
            <person name="Kallberg Y."/>
            <person name="Tangrot J."/>
            <person name="Rosling A."/>
        </authorList>
    </citation>
    <scope>NUCLEOTIDE SEQUENCE</scope>
    <source>
        <strain evidence="1">87-6 pot B 2015</strain>
    </source>
</reference>
<accession>A0A9N9B1H1</accession>
<dbReference type="Proteomes" id="UP000789375">
    <property type="component" value="Unassembled WGS sequence"/>
</dbReference>
<keyword evidence="2" id="KW-1185">Reference proteome</keyword>
<dbReference type="AlphaFoldDB" id="A0A9N9B1H1"/>
<name>A0A9N9B1H1_FUNMO</name>
<dbReference type="EMBL" id="CAJVPP010001303">
    <property type="protein sequence ID" value="CAG8547371.1"/>
    <property type="molecule type" value="Genomic_DNA"/>
</dbReference>
<gene>
    <name evidence="1" type="ORF">FMOSSE_LOCUS6288</name>
</gene>
<protein>
    <submittedName>
        <fullName evidence="1">9356_t:CDS:1</fullName>
    </submittedName>
</protein>
<comment type="caution">
    <text evidence="1">The sequence shown here is derived from an EMBL/GenBank/DDBJ whole genome shotgun (WGS) entry which is preliminary data.</text>
</comment>
<evidence type="ECO:0000313" key="2">
    <source>
        <dbReference type="Proteomes" id="UP000789375"/>
    </source>
</evidence>
<proteinExistence type="predicted"/>
<sequence>MLLPSERQNEDYFPHTITYEAFTKEVEGWNTKLEAKKDQTWDVPLSKKIQDYLD</sequence>
<evidence type="ECO:0000313" key="1">
    <source>
        <dbReference type="EMBL" id="CAG8547371.1"/>
    </source>
</evidence>
<organism evidence="1 2">
    <name type="scientific">Funneliformis mosseae</name>
    <name type="common">Endomycorrhizal fungus</name>
    <name type="synonym">Glomus mosseae</name>
    <dbReference type="NCBI Taxonomy" id="27381"/>
    <lineage>
        <taxon>Eukaryota</taxon>
        <taxon>Fungi</taxon>
        <taxon>Fungi incertae sedis</taxon>
        <taxon>Mucoromycota</taxon>
        <taxon>Glomeromycotina</taxon>
        <taxon>Glomeromycetes</taxon>
        <taxon>Glomerales</taxon>
        <taxon>Glomeraceae</taxon>
        <taxon>Funneliformis</taxon>
    </lineage>
</organism>